<dbReference type="Proteomes" id="UP000298847">
    <property type="component" value="Unassembled WGS sequence"/>
</dbReference>
<reference evidence="1 5" key="1">
    <citation type="submission" date="2015-03" db="EMBL/GenBank/DDBJ databases">
        <authorList>
            <consortium name="Pathogen Informatics"/>
            <person name="Murphy D."/>
        </authorList>
    </citation>
    <scope>NUCLEOTIDE SEQUENCE [LARGE SCALE GENOMIC DNA]</scope>
    <source>
        <strain evidence="1">SMRU51</strain>
        <strain evidence="5">type strain: N</strain>
    </source>
</reference>
<evidence type="ECO:0000313" key="8">
    <source>
        <dbReference type="Proteomes" id="UP000437160"/>
    </source>
</evidence>
<proteinExistence type="predicted"/>
<organism evidence="1 5">
    <name type="scientific">Streptococcus pneumoniae</name>
    <dbReference type="NCBI Taxonomy" id="1313"/>
    <lineage>
        <taxon>Bacteria</taxon>
        <taxon>Bacillati</taxon>
        <taxon>Bacillota</taxon>
        <taxon>Bacilli</taxon>
        <taxon>Lactobacillales</taxon>
        <taxon>Streptococcaceae</taxon>
        <taxon>Streptococcus</taxon>
    </lineage>
</organism>
<dbReference type="EMBL" id="WNIA01000043">
    <property type="protein sequence ID" value="MTV99019.1"/>
    <property type="molecule type" value="Genomic_DNA"/>
</dbReference>
<evidence type="ECO:0000313" key="2">
    <source>
        <dbReference type="EMBL" id="MTV99019.1"/>
    </source>
</evidence>
<accession>A0A0T8LSR2</accession>
<dbReference type="Proteomes" id="UP000048507">
    <property type="component" value="Unassembled WGS sequence"/>
</dbReference>
<dbReference type="Proteomes" id="UP000437160">
    <property type="component" value="Unassembled WGS sequence"/>
</dbReference>
<dbReference type="RefSeq" id="WP_001813546.1">
    <property type="nucleotide sequence ID" value="NZ_CABFMK010000015.1"/>
</dbReference>
<evidence type="ECO:0000313" key="4">
    <source>
        <dbReference type="EMBL" id="VQC95958.1"/>
    </source>
</evidence>
<evidence type="ECO:0000313" key="5">
    <source>
        <dbReference type="Proteomes" id="UP000048507"/>
    </source>
</evidence>
<reference evidence="2 8" key="3">
    <citation type="submission" date="2019-11" db="EMBL/GenBank/DDBJ databases">
        <title>Growth characteristics of pneumococcus vary with the chemical composition of the capsule and with environmental conditions.</title>
        <authorList>
            <person name="Tothpal A."/>
            <person name="Desobry K."/>
            <person name="Joshi S."/>
            <person name="Wyllie A.L."/>
            <person name="Weinberger D.M."/>
        </authorList>
    </citation>
    <scope>NUCLEOTIDE SEQUENCE [LARGE SCALE GENOMIC DNA]</scope>
    <source>
        <strain evidence="8">pnumococcus19F</strain>
        <strain evidence="2">Pnumococcus19F</strain>
    </source>
</reference>
<gene>
    <name evidence="1" type="ORF">ERS019209_00179</name>
    <name evidence="2" type="ORF">GM536_07990</name>
    <name evidence="3" type="ORF">SAMEA2783718_00665</name>
    <name evidence="4" type="ORF">SAMEA3354366_00761</name>
</gene>
<evidence type="ECO:0000313" key="3">
    <source>
        <dbReference type="EMBL" id="VNB42915.1"/>
    </source>
</evidence>
<dbReference type="EMBL" id="CAASIK010000003">
    <property type="protein sequence ID" value="VNB42915.1"/>
    <property type="molecule type" value="Genomic_DNA"/>
</dbReference>
<dbReference type="EMBL" id="CAAXWD010000001">
    <property type="protein sequence ID" value="VQC95958.1"/>
    <property type="molecule type" value="Genomic_DNA"/>
</dbReference>
<dbReference type="AlphaFoldDB" id="A0A0T8LSR2"/>
<dbReference type="EMBL" id="CFFA01000001">
    <property type="protein sequence ID" value="CEX61724.1"/>
    <property type="molecule type" value="Genomic_DNA"/>
</dbReference>
<evidence type="ECO:0000313" key="6">
    <source>
        <dbReference type="Proteomes" id="UP000298847"/>
    </source>
</evidence>
<reference evidence="6 7" key="2">
    <citation type="submission" date="2019-04" db="EMBL/GenBank/DDBJ databases">
        <authorList>
            <consortium name="Pathogen Informatics"/>
        </authorList>
    </citation>
    <scope>NUCLEOTIDE SEQUENCE [LARGE SCALE GENOMIC DNA]</scope>
    <source>
        <strain evidence="4 6">GPSC22</strain>
        <strain evidence="3 7">GPSC54</strain>
    </source>
</reference>
<dbReference type="Proteomes" id="UP000310822">
    <property type="component" value="Unassembled WGS sequence"/>
</dbReference>
<sequence>MRFYCEAYEVITEEKKVYFNDIELEVKYSSVEELFIICEKLLDKKKVSFFYVDEKPLRYLLFDYIFLLVLAKKNIPILDGVSNKQVDPTLLHHFSLEIEKNFIDFCYKNMDLILKTQSISLCHREELIIVDVSDDSKFGVFYKRFRTLVDKNNGKYVCVYNFSRVSDILQNWKNYCNRKFSVTFTESQFELFKLLYNQKNFKTISLLFGKKIVAGGIIYYSDLTNIEYFCIFWWDSMFGKDSIGKYVYVEEISRCHFLDRNYSFCYGLQDYKSKLIKYFLE</sequence>
<comment type="caution">
    <text evidence="1">The sequence shown here is derived from an EMBL/GenBank/DDBJ whole genome shotgun (WGS) entry which is preliminary data.</text>
</comment>
<protein>
    <submittedName>
        <fullName evidence="1">Uncharacterized protein</fullName>
    </submittedName>
</protein>
<evidence type="ECO:0000313" key="1">
    <source>
        <dbReference type="EMBL" id="CEX61724.1"/>
    </source>
</evidence>
<evidence type="ECO:0000313" key="7">
    <source>
        <dbReference type="Proteomes" id="UP000310822"/>
    </source>
</evidence>
<name>A0A0T8LSR2_STREE</name>